<protein>
    <submittedName>
        <fullName evidence="1">Uncharacterized protein</fullName>
    </submittedName>
</protein>
<keyword evidence="2" id="KW-1185">Reference proteome</keyword>
<proteinExistence type="predicted"/>
<dbReference type="EMBL" id="JAIWYP010000005">
    <property type="protein sequence ID" value="KAH3820399.1"/>
    <property type="molecule type" value="Genomic_DNA"/>
</dbReference>
<evidence type="ECO:0000313" key="2">
    <source>
        <dbReference type="Proteomes" id="UP000828390"/>
    </source>
</evidence>
<gene>
    <name evidence="1" type="ORF">DPMN_122145</name>
</gene>
<dbReference type="Proteomes" id="UP000828390">
    <property type="component" value="Unassembled WGS sequence"/>
</dbReference>
<name>A0A9D4JRQ4_DREPO</name>
<dbReference type="AlphaFoldDB" id="A0A9D4JRQ4"/>
<organism evidence="1 2">
    <name type="scientific">Dreissena polymorpha</name>
    <name type="common">Zebra mussel</name>
    <name type="synonym">Mytilus polymorpha</name>
    <dbReference type="NCBI Taxonomy" id="45954"/>
    <lineage>
        <taxon>Eukaryota</taxon>
        <taxon>Metazoa</taxon>
        <taxon>Spiralia</taxon>
        <taxon>Lophotrochozoa</taxon>
        <taxon>Mollusca</taxon>
        <taxon>Bivalvia</taxon>
        <taxon>Autobranchia</taxon>
        <taxon>Heteroconchia</taxon>
        <taxon>Euheterodonta</taxon>
        <taxon>Imparidentia</taxon>
        <taxon>Neoheterodontei</taxon>
        <taxon>Myida</taxon>
        <taxon>Dreissenoidea</taxon>
        <taxon>Dreissenidae</taxon>
        <taxon>Dreissena</taxon>
    </lineage>
</organism>
<accession>A0A9D4JRQ4</accession>
<comment type="caution">
    <text evidence="1">The sequence shown here is derived from an EMBL/GenBank/DDBJ whole genome shotgun (WGS) entry which is preliminary data.</text>
</comment>
<sequence>MSSKSWPKVRHVRPLNCHLCCSSPSSGDVVKPLSTYGQLQFALAIIPKFLESAMSAGEDVQVEG</sequence>
<reference evidence="1" key="1">
    <citation type="journal article" date="2019" name="bioRxiv">
        <title>The Genome of the Zebra Mussel, Dreissena polymorpha: A Resource for Invasive Species Research.</title>
        <authorList>
            <person name="McCartney M.A."/>
            <person name="Auch B."/>
            <person name="Kono T."/>
            <person name="Mallez S."/>
            <person name="Zhang Y."/>
            <person name="Obille A."/>
            <person name="Becker A."/>
            <person name="Abrahante J.E."/>
            <person name="Garbe J."/>
            <person name="Badalamenti J.P."/>
            <person name="Herman A."/>
            <person name="Mangelson H."/>
            <person name="Liachko I."/>
            <person name="Sullivan S."/>
            <person name="Sone E.D."/>
            <person name="Koren S."/>
            <person name="Silverstein K.A.T."/>
            <person name="Beckman K.B."/>
            <person name="Gohl D.M."/>
        </authorList>
    </citation>
    <scope>NUCLEOTIDE SEQUENCE</scope>
    <source>
        <strain evidence="1">Duluth1</strain>
        <tissue evidence="1">Whole animal</tissue>
    </source>
</reference>
<evidence type="ECO:0000313" key="1">
    <source>
        <dbReference type="EMBL" id="KAH3820399.1"/>
    </source>
</evidence>
<reference evidence="1" key="2">
    <citation type="submission" date="2020-11" db="EMBL/GenBank/DDBJ databases">
        <authorList>
            <person name="McCartney M.A."/>
            <person name="Auch B."/>
            <person name="Kono T."/>
            <person name="Mallez S."/>
            <person name="Becker A."/>
            <person name="Gohl D.M."/>
            <person name="Silverstein K.A.T."/>
            <person name="Koren S."/>
            <person name="Bechman K.B."/>
            <person name="Herman A."/>
            <person name="Abrahante J.E."/>
            <person name="Garbe J."/>
        </authorList>
    </citation>
    <scope>NUCLEOTIDE SEQUENCE</scope>
    <source>
        <strain evidence="1">Duluth1</strain>
        <tissue evidence="1">Whole animal</tissue>
    </source>
</reference>